<name>A0A0J7N7R9_LASNI</name>
<dbReference type="Proteomes" id="UP000036403">
    <property type="component" value="Unassembled WGS sequence"/>
</dbReference>
<evidence type="ECO:0000313" key="2">
    <source>
        <dbReference type="Proteomes" id="UP000036403"/>
    </source>
</evidence>
<dbReference type="EMBL" id="LBMM01008689">
    <property type="protein sequence ID" value="KMQ88695.1"/>
    <property type="molecule type" value="Genomic_DNA"/>
</dbReference>
<gene>
    <name evidence="1" type="ORF">RF55_11774</name>
</gene>
<dbReference type="OrthoDB" id="8028884at2759"/>
<keyword evidence="2" id="KW-1185">Reference proteome</keyword>
<sequence length="169" mass="19861">MIVKWDCLRGKLVKIRQFFLRCLAKAYQMENFIQLQNFIKSVLVVALSEEIWLNENNVLLQSEIHLRDINNIIKGVTIEEQPVEDTYNCDEEIDILHEETDWTSWAEKVFHEALEIARISGNSNVVNAFYNMEAAKKIKSHVICTIMDRHYAFIFPKQQGNYHVIICRS</sequence>
<accession>A0A0J7N7R9</accession>
<dbReference type="PaxDb" id="67767-A0A0J7N7R9"/>
<proteinExistence type="predicted"/>
<dbReference type="AlphaFoldDB" id="A0A0J7N7R9"/>
<organism evidence="1 2">
    <name type="scientific">Lasius niger</name>
    <name type="common">Black garden ant</name>
    <dbReference type="NCBI Taxonomy" id="67767"/>
    <lineage>
        <taxon>Eukaryota</taxon>
        <taxon>Metazoa</taxon>
        <taxon>Ecdysozoa</taxon>
        <taxon>Arthropoda</taxon>
        <taxon>Hexapoda</taxon>
        <taxon>Insecta</taxon>
        <taxon>Pterygota</taxon>
        <taxon>Neoptera</taxon>
        <taxon>Endopterygota</taxon>
        <taxon>Hymenoptera</taxon>
        <taxon>Apocrita</taxon>
        <taxon>Aculeata</taxon>
        <taxon>Formicoidea</taxon>
        <taxon>Formicidae</taxon>
        <taxon>Formicinae</taxon>
        <taxon>Lasius</taxon>
        <taxon>Lasius</taxon>
    </lineage>
</organism>
<protein>
    <submittedName>
        <fullName evidence="1">KDa protein in nof-fb transposable element</fullName>
    </submittedName>
</protein>
<reference evidence="1 2" key="1">
    <citation type="submission" date="2015-04" db="EMBL/GenBank/DDBJ databases">
        <title>Lasius niger genome sequencing.</title>
        <authorList>
            <person name="Konorov E.A."/>
            <person name="Nikitin M.A."/>
            <person name="Kirill M.V."/>
            <person name="Chang P."/>
        </authorList>
    </citation>
    <scope>NUCLEOTIDE SEQUENCE [LARGE SCALE GENOMIC DNA]</scope>
    <source>
        <tissue evidence="1">Whole</tissue>
    </source>
</reference>
<evidence type="ECO:0000313" key="1">
    <source>
        <dbReference type="EMBL" id="KMQ88695.1"/>
    </source>
</evidence>
<comment type="caution">
    <text evidence="1">The sequence shown here is derived from an EMBL/GenBank/DDBJ whole genome shotgun (WGS) entry which is preliminary data.</text>
</comment>